<organism evidence="1">
    <name type="scientific">Arundo donax</name>
    <name type="common">Giant reed</name>
    <name type="synonym">Donax arundinaceus</name>
    <dbReference type="NCBI Taxonomy" id="35708"/>
    <lineage>
        <taxon>Eukaryota</taxon>
        <taxon>Viridiplantae</taxon>
        <taxon>Streptophyta</taxon>
        <taxon>Embryophyta</taxon>
        <taxon>Tracheophyta</taxon>
        <taxon>Spermatophyta</taxon>
        <taxon>Magnoliopsida</taxon>
        <taxon>Liliopsida</taxon>
        <taxon>Poales</taxon>
        <taxon>Poaceae</taxon>
        <taxon>PACMAD clade</taxon>
        <taxon>Arundinoideae</taxon>
        <taxon>Arundineae</taxon>
        <taxon>Arundo</taxon>
    </lineage>
</organism>
<name>A0A0A9EN62_ARUDO</name>
<evidence type="ECO:0000313" key="1">
    <source>
        <dbReference type="EMBL" id="JAE00449.1"/>
    </source>
</evidence>
<dbReference type="AlphaFoldDB" id="A0A0A9EN62"/>
<reference evidence="1" key="2">
    <citation type="journal article" date="2015" name="Data Brief">
        <title>Shoot transcriptome of the giant reed, Arundo donax.</title>
        <authorList>
            <person name="Barrero R.A."/>
            <person name="Guerrero F.D."/>
            <person name="Moolhuijzen P."/>
            <person name="Goolsby J.A."/>
            <person name="Tidwell J."/>
            <person name="Bellgard S.E."/>
            <person name="Bellgard M.I."/>
        </authorList>
    </citation>
    <scope>NUCLEOTIDE SEQUENCE</scope>
    <source>
        <tissue evidence="1">Shoot tissue taken approximately 20 cm above the soil surface</tissue>
    </source>
</reference>
<dbReference type="EMBL" id="GBRH01197447">
    <property type="protein sequence ID" value="JAE00449.1"/>
    <property type="molecule type" value="Transcribed_RNA"/>
</dbReference>
<reference evidence="1" key="1">
    <citation type="submission" date="2014-09" db="EMBL/GenBank/DDBJ databases">
        <authorList>
            <person name="Magalhaes I.L.F."/>
            <person name="Oliveira U."/>
            <person name="Santos F.R."/>
            <person name="Vidigal T.H.D.A."/>
            <person name="Brescovit A.D."/>
            <person name="Santos A.J."/>
        </authorList>
    </citation>
    <scope>NUCLEOTIDE SEQUENCE</scope>
    <source>
        <tissue evidence="1">Shoot tissue taken approximately 20 cm above the soil surface</tissue>
    </source>
</reference>
<protein>
    <submittedName>
        <fullName evidence="1">Uncharacterized protein</fullName>
    </submittedName>
</protein>
<sequence length="34" mass="4010">MSTFLMLVPEVKLFSFCFIRKNIENKMVLVCQLS</sequence>
<proteinExistence type="predicted"/>
<accession>A0A0A9EN62</accession>